<name>K4ANE2_SETIT</name>
<evidence type="ECO:0000313" key="2">
    <source>
        <dbReference type="Proteomes" id="UP000004995"/>
    </source>
</evidence>
<accession>K4ANE2</accession>
<dbReference type="EMBL" id="AGNK02005485">
    <property type="status" value="NOT_ANNOTATED_CDS"/>
    <property type="molecule type" value="Genomic_DNA"/>
</dbReference>
<organism evidence="1 2">
    <name type="scientific">Setaria italica</name>
    <name type="common">Foxtail millet</name>
    <name type="synonym">Panicum italicum</name>
    <dbReference type="NCBI Taxonomy" id="4555"/>
    <lineage>
        <taxon>Eukaryota</taxon>
        <taxon>Viridiplantae</taxon>
        <taxon>Streptophyta</taxon>
        <taxon>Embryophyta</taxon>
        <taxon>Tracheophyta</taxon>
        <taxon>Spermatophyta</taxon>
        <taxon>Magnoliopsida</taxon>
        <taxon>Liliopsida</taxon>
        <taxon>Poales</taxon>
        <taxon>Poaceae</taxon>
        <taxon>PACMAD clade</taxon>
        <taxon>Panicoideae</taxon>
        <taxon>Panicodae</taxon>
        <taxon>Paniceae</taxon>
        <taxon>Cenchrinae</taxon>
        <taxon>Setaria</taxon>
    </lineage>
</organism>
<dbReference type="Gramene" id="KQK88124">
    <property type="protein sequence ID" value="KQK88124"/>
    <property type="gene ID" value="SETIT_040439mg"/>
</dbReference>
<dbReference type="EnsemblPlants" id="KQK88124">
    <property type="protein sequence ID" value="KQK88124"/>
    <property type="gene ID" value="SETIT_040439mg"/>
</dbReference>
<reference evidence="2" key="1">
    <citation type="journal article" date="2012" name="Nat. Biotechnol.">
        <title>Reference genome sequence of the model plant Setaria.</title>
        <authorList>
            <person name="Bennetzen J.L."/>
            <person name="Schmutz J."/>
            <person name="Wang H."/>
            <person name="Percifield R."/>
            <person name="Hawkins J."/>
            <person name="Pontaroli A.C."/>
            <person name="Estep M."/>
            <person name="Feng L."/>
            <person name="Vaughn J.N."/>
            <person name="Grimwood J."/>
            <person name="Jenkins J."/>
            <person name="Barry K."/>
            <person name="Lindquist E."/>
            <person name="Hellsten U."/>
            <person name="Deshpande S."/>
            <person name="Wang X."/>
            <person name="Wu X."/>
            <person name="Mitros T."/>
            <person name="Triplett J."/>
            <person name="Yang X."/>
            <person name="Ye C.Y."/>
            <person name="Mauro-Herrera M."/>
            <person name="Wang L."/>
            <person name="Li P."/>
            <person name="Sharma M."/>
            <person name="Sharma R."/>
            <person name="Ronald P.C."/>
            <person name="Panaud O."/>
            <person name="Kellogg E.A."/>
            <person name="Brutnell T.P."/>
            <person name="Doust A.N."/>
            <person name="Tuskan G.A."/>
            <person name="Rokhsar D."/>
            <person name="Devos K.M."/>
        </authorList>
    </citation>
    <scope>NUCLEOTIDE SEQUENCE [LARGE SCALE GENOMIC DNA]</scope>
    <source>
        <strain evidence="2">cv. Yugu1</strain>
    </source>
</reference>
<dbReference type="InParanoid" id="K4ANE2"/>
<keyword evidence="2" id="KW-1185">Reference proteome</keyword>
<evidence type="ECO:0000313" key="1">
    <source>
        <dbReference type="EnsemblPlants" id="KQK88124"/>
    </source>
</evidence>
<protein>
    <submittedName>
        <fullName evidence="1">Uncharacterized protein</fullName>
    </submittedName>
</protein>
<proteinExistence type="predicted"/>
<dbReference type="AlphaFoldDB" id="K4ANE2"/>
<sequence length="45" mass="5281">MVELPSLNQRREGVGMVAREQWIRVLMPFRIRSAWLEGQRGRVDG</sequence>
<dbReference type="HOGENOM" id="CLU_3208589_0_0_1"/>
<reference evidence="1" key="2">
    <citation type="submission" date="2018-08" db="UniProtKB">
        <authorList>
            <consortium name="EnsemblPlants"/>
        </authorList>
    </citation>
    <scope>IDENTIFICATION</scope>
    <source>
        <strain evidence="1">Yugu1</strain>
    </source>
</reference>
<dbReference type="Proteomes" id="UP000004995">
    <property type="component" value="Unassembled WGS sequence"/>
</dbReference>